<protein>
    <submittedName>
        <fullName evidence="2">Uncharacterized protein</fullName>
    </submittedName>
</protein>
<feature type="transmembrane region" description="Helical" evidence="1">
    <location>
        <begin position="214"/>
        <end position="232"/>
    </location>
</feature>
<evidence type="ECO:0000256" key="1">
    <source>
        <dbReference type="SAM" id="Phobius"/>
    </source>
</evidence>
<organism evidence="2 3">
    <name type="scientific">Methanosarcina spelaei</name>
    <dbReference type="NCBI Taxonomy" id="1036679"/>
    <lineage>
        <taxon>Archaea</taxon>
        <taxon>Methanobacteriati</taxon>
        <taxon>Methanobacteriota</taxon>
        <taxon>Stenosarchaea group</taxon>
        <taxon>Methanomicrobia</taxon>
        <taxon>Methanosarcinales</taxon>
        <taxon>Methanosarcinaceae</taxon>
        <taxon>Methanosarcina</taxon>
    </lineage>
</organism>
<reference evidence="2 3" key="1">
    <citation type="journal article" date="2017" name="BMC Genomics">
        <title>Genomic analysis of methanogenic archaea reveals a shift towards energy conservation.</title>
        <authorList>
            <person name="Gilmore S.P."/>
            <person name="Henske J.K."/>
            <person name="Sexton J.A."/>
            <person name="Solomon K.V."/>
            <person name="Seppala S."/>
            <person name="Yoo J.I."/>
            <person name="Huyett L.M."/>
            <person name="Pressman A."/>
            <person name="Cogan J.Z."/>
            <person name="Kivenson V."/>
            <person name="Peng X."/>
            <person name="Tan Y."/>
            <person name="Valentine D.L."/>
            <person name="O'Malley M.A."/>
        </authorList>
    </citation>
    <scope>NUCLEOTIDE SEQUENCE [LARGE SCALE GENOMIC DNA]</scope>
    <source>
        <strain evidence="2 3">MC-15</strain>
    </source>
</reference>
<feature type="transmembrane region" description="Helical" evidence="1">
    <location>
        <begin position="147"/>
        <end position="169"/>
    </location>
</feature>
<feature type="transmembrane region" description="Helical" evidence="1">
    <location>
        <begin position="486"/>
        <end position="503"/>
    </location>
</feature>
<keyword evidence="1" id="KW-0812">Transmembrane</keyword>
<feature type="transmembrane region" description="Helical" evidence="1">
    <location>
        <begin position="175"/>
        <end position="202"/>
    </location>
</feature>
<keyword evidence="1" id="KW-1133">Transmembrane helix</keyword>
<dbReference type="AlphaFoldDB" id="A0A2A2HU54"/>
<proteinExistence type="predicted"/>
<sequence>MTSATKLSRIRSFRPSGRMKMIDTFLMSFRLKNAYQTNGIIYSLKSIPVIKKLLPVSLYRSPGLKRLANFVSILWEIISTFLSKLLYLFIMIFLLKDHMKSSPANSFMHIFFFLTVAGGFLNTQIFDPTRDKYYAIFLMRMSARKYMLSNYFYFLLKIVVGFLPFTLLLGLLSGIPMVICLLMPLFVVSVKLVFTAFALHSYVRTGHAKNENKFNPVALIGIAASLVAAYLLPFLGYAINGAIFLTLFVISAVMAVFSFSYVLKFREYRSICKELLTADSFVMNRKDMAARAVQKSLQTNIEIKATSSKSGYQYFNDLFVQRHSMLLTKSAKYITLISLTVLAFSITACFLIHEAKPVINGMMLTFLPYFLFVMYFINRGKVITQAMFMNCDHSMLTYRFYRQPRAILFLFTERLKSIIWINLMPASVLAFGLPLLLWLTGGTDNVLNYVLLFVSIVAMSVFFSVHNMVLYYLLQPYNIGLEIKNGTFSILNSFTYFVCYFAIGKKVPTLIFGTLISVFCIVYIAVALILAYRLAPKTFKLR</sequence>
<gene>
    <name evidence="2" type="ORF">ASJ81_05275</name>
</gene>
<dbReference type="Proteomes" id="UP000218164">
    <property type="component" value="Unassembled WGS sequence"/>
</dbReference>
<keyword evidence="1" id="KW-0472">Membrane</keyword>
<feature type="transmembrane region" description="Helical" evidence="1">
    <location>
        <begin position="333"/>
        <end position="353"/>
    </location>
</feature>
<dbReference type="EMBL" id="LMVP01000168">
    <property type="protein sequence ID" value="PAV12848.1"/>
    <property type="molecule type" value="Genomic_DNA"/>
</dbReference>
<feature type="transmembrane region" description="Helical" evidence="1">
    <location>
        <begin position="359"/>
        <end position="377"/>
    </location>
</feature>
<feature type="transmembrane region" description="Helical" evidence="1">
    <location>
        <begin position="446"/>
        <end position="474"/>
    </location>
</feature>
<keyword evidence="3" id="KW-1185">Reference proteome</keyword>
<feature type="transmembrane region" description="Helical" evidence="1">
    <location>
        <begin position="238"/>
        <end position="263"/>
    </location>
</feature>
<feature type="transmembrane region" description="Helical" evidence="1">
    <location>
        <begin position="67"/>
        <end position="95"/>
    </location>
</feature>
<feature type="transmembrane region" description="Helical" evidence="1">
    <location>
        <begin position="107"/>
        <end position="126"/>
    </location>
</feature>
<evidence type="ECO:0000313" key="3">
    <source>
        <dbReference type="Proteomes" id="UP000218164"/>
    </source>
</evidence>
<evidence type="ECO:0000313" key="2">
    <source>
        <dbReference type="EMBL" id="PAV12848.1"/>
    </source>
</evidence>
<name>A0A2A2HU54_9EURY</name>
<comment type="caution">
    <text evidence="2">The sequence shown here is derived from an EMBL/GenBank/DDBJ whole genome shotgun (WGS) entry which is preliminary data.</text>
</comment>
<feature type="transmembrane region" description="Helical" evidence="1">
    <location>
        <begin position="418"/>
        <end position="440"/>
    </location>
</feature>
<feature type="transmembrane region" description="Helical" evidence="1">
    <location>
        <begin position="509"/>
        <end position="532"/>
    </location>
</feature>
<accession>A0A2A2HU54</accession>